<organism evidence="1 2">
    <name type="scientific">Ureaplasma ceti</name>
    <dbReference type="NCBI Taxonomy" id="3119530"/>
    <lineage>
        <taxon>Bacteria</taxon>
        <taxon>Bacillati</taxon>
        <taxon>Mycoplasmatota</taxon>
        <taxon>Mycoplasmoidales</taxon>
        <taxon>Mycoplasmoidaceae</taxon>
        <taxon>Ureaplasma</taxon>
    </lineage>
</organism>
<protein>
    <submittedName>
        <fullName evidence="1">Uncharacterized protein</fullName>
    </submittedName>
</protein>
<accession>A0ABP9U4W0</accession>
<evidence type="ECO:0000313" key="2">
    <source>
        <dbReference type="Proteomes" id="UP001449582"/>
    </source>
</evidence>
<name>A0ABP9U4W0_9BACT</name>
<sequence>MNFHIFQLLTKYAQKINQFSLPEKYQRYYEIYLKLTNLLQSLDFETIAFFNKEADDIDYYANLDDLTKTKAVYLSYLTKELNWSKVNDIHYNFTYQSGHRIYREDTVSKPPHFDILIVPIQLTDGTNIVVHKLLHARFLKETSNTIIIGIGFQEALCELGTITNLTNTIKPDYLLLV</sequence>
<gene>
    <name evidence="1" type="ORF">UREOM_1070</name>
</gene>
<reference evidence="1" key="1">
    <citation type="submission" date="2024-02" db="EMBL/GenBank/DDBJ databases">
        <title>Draft genome sequence of new strains in genus Ureaplasma.</title>
        <authorList>
            <person name="Nakajima Y."/>
            <person name="Segawa T."/>
        </authorList>
    </citation>
    <scope>NUCLEOTIDE SEQUENCE [LARGE SCALE GENOMIC DNA]</scope>
    <source>
        <strain evidence="1">OM1</strain>
    </source>
</reference>
<keyword evidence="2" id="KW-1185">Reference proteome</keyword>
<comment type="caution">
    <text evidence="1">The sequence shown here is derived from an EMBL/GenBank/DDBJ whole genome shotgun (WGS) entry which is preliminary data.</text>
</comment>
<proteinExistence type="predicted"/>
<dbReference type="Proteomes" id="UP001449582">
    <property type="component" value="Unassembled WGS sequence"/>
</dbReference>
<dbReference type="EMBL" id="BAABQM010000001">
    <property type="protein sequence ID" value="GAA5414396.1"/>
    <property type="molecule type" value="Genomic_DNA"/>
</dbReference>
<evidence type="ECO:0000313" key="1">
    <source>
        <dbReference type="EMBL" id="GAA5414396.1"/>
    </source>
</evidence>
<dbReference type="RefSeq" id="WP_353289561.1">
    <property type="nucleotide sequence ID" value="NZ_BAABQM010000001.1"/>
</dbReference>